<feature type="domain" description="CyaD-like alpha-helical hairpin" evidence="10">
    <location>
        <begin position="130"/>
        <end position="297"/>
    </location>
</feature>
<dbReference type="NCBIfam" id="TIGR01843">
    <property type="entry name" value="type_I_hlyD"/>
    <property type="match status" value="1"/>
</dbReference>
<evidence type="ECO:0000259" key="11">
    <source>
        <dbReference type="Pfam" id="PF26002"/>
    </source>
</evidence>
<evidence type="ECO:0000259" key="10">
    <source>
        <dbReference type="Pfam" id="PF25988"/>
    </source>
</evidence>
<keyword evidence="8 9" id="KW-0472">Membrane</keyword>
<dbReference type="InterPro" id="IPR058982">
    <property type="entry name" value="Beta-barrel_AprE"/>
</dbReference>
<dbReference type="RefSeq" id="WP_169498010.1">
    <property type="nucleotide sequence ID" value="NZ_JABBFZ010000006.1"/>
</dbReference>
<comment type="caution">
    <text evidence="12">The sequence shown here is derived from an EMBL/GenBank/DDBJ whole genome shotgun (WGS) entry which is preliminary data.</text>
</comment>
<keyword evidence="7 9" id="KW-1133">Transmembrane helix</keyword>
<organism evidence="12 13">
    <name type="scientific">Paraburkholderia antibiotica</name>
    <dbReference type="NCBI Taxonomy" id="2728839"/>
    <lineage>
        <taxon>Bacteria</taxon>
        <taxon>Pseudomonadati</taxon>
        <taxon>Pseudomonadota</taxon>
        <taxon>Betaproteobacteria</taxon>
        <taxon>Burkholderiales</taxon>
        <taxon>Burkholderiaceae</taxon>
        <taxon>Paraburkholderia</taxon>
    </lineage>
</organism>
<name>A0A7X9X5H2_9BURK</name>
<evidence type="ECO:0000256" key="3">
    <source>
        <dbReference type="ARBA" id="ARBA00022448"/>
    </source>
</evidence>
<evidence type="ECO:0000256" key="8">
    <source>
        <dbReference type="ARBA" id="ARBA00023136"/>
    </source>
</evidence>
<evidence type="ECO:0000256" key="2">
    <source>
        <dbReference type="ARBA" id="ARBA00009477"/>
    </source>
</evidence>
<dbReference type="SUPFAM" id="SSF111369">
    <property type="entry name" value="HlyD-like secretion proteins"/>
    <property type="match status" value="1"/>
</dbReference>
<evidence type="ECO:0000256" key="7">
    <source>
        <dbReference type="ARBA" id="ARBA00022989"/>
    </source>
</evidence>
<comment type="similarity">
    <text evidence="2 9">Belongs to the membrane fusion protein (MFP) (TC 8.A.1) family.</text>
</comment>
<dbReference type="Pfam" id="PF26002">
    <property type="entry name" value="Beta-barrel_AprE"/>
    <property type="match status" value="1"/>
</dbReference>
<sequence length="447" mass="49210">MSLRYRWQAAADLLRRYRDVWRHFWSRRRELDTPVLRADEAEFLPAALSLQARPVSPAGRWVARILMALVAIAVLWATLGRVDIIVNGQGKIVASGRTKTISSVEVASVHALHVEEGRTVKAGDTLIELDTRETDSERDKAEGSRQMARVQVAGEESLLAAIASGKAPHLAPLPDVSPERWQTGAGYLDDQWGDYVAKRARLAGDIARYGAALPLATRQEADYAELARTHDVSTDAWLQKQQARIEIAGQLASARNQQAELTADTRKAAQDRLAEANRLLVTSAQDAQRASAHGSLLKLTSPVNGTVQQLAVHTVGGVVPAAQPLMQIVPHDSNVEFEAFIEDRDVGFVREGQRAAVKIDAFEYTRYGTVPAVVSHVSRDAIEDEKKGLRYSVKVVLDKPELMVDGRMVPLTPGMSGSVEIRTGTRRVIQYVLSPLLQHARESLHER</sequence>
<accession>A0A7X9X5H2</accession>
<evidence type="ECO:0000256" key="9">
    <source>
        <dbReference type="RuleBase" id="RU365093"/>
    </source>
</evidence>
<reference evidence="12 13" key="1">
    <citation type="submission" date="2020-04" db="EMBL/GenBank/DDBJ databases">
        <title>Paraburkholderia sp. G-4-1-8 isolated from soil.</title>
        <authorList>
            <person name="Dahal R.H."/>
        </authorList>
    </citation>
    <scope>NUCLEOTIDE SEQUENCE [LARGE SCALE GENOMIC DNA]</scope>
    <source>
        <strain evidence="12 13">G-4-1-8</strain>
    </source>
</reference>
<comment type="subcellular location">
    <subcellularLocation>
        <location evidence="1 9">Cell inner membrane</location>
        <topology evidence="1 9">Single-pass membrane protein</topology>
    </subcellularLocation>
</comment>
<keyword evidence="6 9" id="KW-0812">Transmembrane</keyword>
<dbReference type="InterPro" id="IPR059040">
    <property type="entry name" value="HH_CyaD-like"/>
</dbReference>
<dbReference type="GO" id="GO:0005886">
    <property type="term" value="C:plasma membrane"/>
    <property type="evidence" value="ECO:0007669"/>
    <property type="project" value="UniProtKB-SubCell"/>
</dbReference>
<keyword evidence="3 9" id="KW-0813">Transport</keyword>
<dbReference type="Proteomes" id="UP000583127">
    <property type="component" value="Unassembled WGS sequence"/>
</dbReference>
<evidence type="ECO:0000256" key="1">
    <source>
        <dbReference type="ARBA" id="ARBA00004377"/>
    </source>
</evidence>
<evidence type="ECO:0000313" key="13">
    <source>
        <dbReference type="Proteomes" id="UP000583127"/>
    </source>
</evidence>
<protein>
    <recommendedName>
        <fullName evidence="9">Membrane fusion protein (MFP) family protein</fullName>
    </recommendedName>
</protein>
<dbReference type="PROSITE" id="PS00543">
    <property type="entry name" value="HLYD_FAMILY"/>
    <property type="match status" value="1"/>
</dbReference>
<dbReference type="PANTHER" id="PTHR30386:SF27">
    <property type="entry name" value="MEMBRANE FUSION PROTEIN (MFP) FAMILY PROTEIN"/>
    <property type="match status" value="1"/>
</dbReference>
<evidence type="ECO:0000256" key="5">
    <source>
        <dbReference type="ARBA" id="ARBA00022519"/>
    </source>
</evidence>
<dbReference type="PRINTS" id="PR01490">
    <property type="entry name" value="RTXTOXIND"/>
</dbReference>
<feature type="transmembrane region" description="Helical" evidence="9">
    <location>
        <begin position="61"/>
        <end position="79"/>
    </location>
</feature>
<keyword evidence="13" id="KW-1185">Reference proteome</keyword>
<dbReference type="Pfam" id="PF25988">
    <property type="entry name" value="HH_CyaD"/>
    <property type="match status" value="1"/>
</dbReference>
<dbReference type="GO" id="GO:0009306">
    <property type="term" value="P:protein secretion"/>
    <property type="evidence" value="ECO:0007669"/>
    <property type="project" value="InterPro"/>
</dbReference>
<dbReference type="PANTHER" id="PTHR30386">
    <property type="entry name" value="MEMBRANE FUSION SUBUNIT OF EMRAB-TOLC MULTIDRUG EFFLUX PUMP"/>
    <property type="match status" value="1"/>
</dbReference>
<dbReference type="Gene3D" id="2.40.50.100">
    <property type="match status" value="1"/>
</dbReference>
<dbReference type="AlphaFoldDB" id="A0A7X9X5H2"/>
<proteinExistence type="inferred from homology"/>
<gene>
    <name evidence="12" type="ORF">HHL14_12960</name>
</gene>
<keyword evidence="4 9" id="KW-1003">Cell membrane</keyword>
<feature type="domain" description="AprE-like beta-barrel" evidence="11">
    <location>
        <begin position="337"/>
        <end position="424"/>
    </location>
</feature>
<dbReference type="Gene3D" id="2.40.30.170">
    <property type="match status" value="1"/>
</dbReference>
<dbReference type="InterPro" id="IPR006144">
    <property type="entry name" value="Secretion_HlyD_CS"/>
</dbReference>
<evidence type="ECO:0000256" key="6">
    <source>
        <dbReference type="ARBA" id="ARBA00022692"/>
    </source>
</evidence>
<dbReference type="InterPro" id="IPR050739">
    <property type="entry name" value="MFP"/>
</dbReference>
<dbReference type="InterPro" id="IPR010129">
    <property type="entry name" value="T1SS_HlyD"/>
</dbReference>
<evidence type="ECO:0000313" key="12">
    <source>
        <dbReference type="EMBL" id="NML31743.1"/>
    </source>
</evidence>
<dbReference type="EMBL" id="JABBFZ010000006">
    <property type="protein sequence ID" value="NML31743.1"/>
    <property type="molecule type" value="Genomic_DNA"/>
</dbReference>
<keyword evidence="5 9" id="KW-0997">Cell inner membrane</keyword>
<dbReference type="Gene3D" id="1.10.287.470">
    <property type="entry name" value="Helix hairpin bin"/>
    <property type="match status" value="1"/>
</dbReference>
<evidence type="ECO:0000256" key="4">
    <source>
        <dbReference type="ARBA" id="ARBA00022475"/>
    </source>
</evidence>